<dbReference type="InterPro" id="IPR036388">
    <property type="entry name" value="WH-like_DNA-bd_sf"/>
</dbReference>
<keyword evidence="4" id="KW-0804">Transcription</keyword>
<evidence type="ECO:0000256" key="1">
    <source>
        <dbReference type="ARBA" id="ARBA00009437"/>
    </source>
</evidence>
<dbReference type="FunFam" id="1.10.10.10:FF:000001">
    <property type="entry name" value="LysR family transcriptional regulator"/>
    <property type="match status" value="1"/>
</dbReference>
<accession>A0A7C9IIM4</accession>
<dbReference type="PRINTS" id="PR00039">
    <property type="entry name" value="HTHLYSR"/>
</dbReference>
<dbReference type="Gene3D" id="3.40.190.290">
    <property type="match status" value="1"/>
</dbReference>
<keyword evidence="7" id="KW-1185">Reference proteome</keyword>
<dbReference type="GO" id="GO:0003700">
    <property type="term" value="F:DNA-binding transcription factor activity"/>
    <property type="evidence" value="ECO:0007669"/>
    <property type="project" value="InterPro"/>
</dbReference>
<organism evidence="6 7">
    <name type="scientific">Kangsaoukella pontilimi</name>
    <dbReference type="NCBI Taxonomy" id="2691042"/>
    <lineage>
        <taxon>Bacteria</taxon>
        <taxon>Pseudomonadati</taxon>
        <taxon>Pseudomonadota</taxon>
        <taxon>Alphaproteobacteria</taxon>
        <taxon>Rhodobacterales</taxon>
        <taxon>Paracoccaceae</taxon>
        <taxon>Kangsaoukella</taxon>
    </lineage>
</organism>
<dbReference type="AlphaFoldDB" id="A0A7C9IIM4"/>
<dbReference type="InterPro" id="IPR005119">
    <property type="entry name" value="LysR_subst-bd"/>
</dbReference>
<sequence length="303" mass="34022">MDRLLRQFLAVAEMGNVSLAAQAMNVSQPTVSVNMRKLEQQHGVPLFQRSSRGVILTEYGQILYEHVRVMARLDAHATAEIRARREIDRPTLKVATGFAWWPVAIREAVMAFRAEFPDTNLHVEICSSFDGLRYLLSGDAHVFFGSKVAAISGGLSFDFEKLFDVEDAYFARAGHPLSGREVERSDLAGYPRLDVAPVVNRHLGLVETPEAAPEPDWSHPLRAPLSTNSVTAGIELLRDSDAYLVYPVAVRPEFARRGVEMLNVRNRPRDRVDIGIYTLTEMSENSLVSAFLDRLRNRDWSLT</sequence>
<comment type="similarity">
    <text evidence="1">Belongs to the LysR transcriptional regulatory family.</text>
</comment>
<dbReference type="RefSeq" id="WP_160765767.1">
    <property type="nucleotide sequence ID" value="NZ_WUPT01000007.1"/>
</dbReference>
<dbReference type="GO" id="GO:0000976">
    <property type="term" value="F:transcription cis-regulatory region binding"/>
    <property type="evidence" value="ECO:0007669"/>
    <property type="project" value="TreeGrafter"/>
</dbReference>
<evidence type="ECO:0000256" key="3">
    <source>
        <dbReference type="ARBA" id="ARBA00023125"/>
    </source>
</evidence>
<evidence type="ECO:0000259" key="5">
    <source>
        <dbReference type="PROSITE" id="PS50931"/>
    </source>
</evidence>
<name>A0A7C9IIM4_9RHOB</name>
<reference evidence="6 7" key="2">
    <citation type="submission" date="2020-03" db="EMBL/GenBank/DDBJ databases">
        <title>Kangsaoukella pontilimi gen. nov., sp. nov., a new member of the family Rhodobacteraceae isolated from a tidal mudflat.</title>
        <authorList>
            <person name="Kim I.S."/>
        </authorList>
    </citation>
    <scope>NUCLEOTIDE SEQUENCE [LARGE SCALE GENOMIC DNA]</scope>
    <source>
        <strain evidence="6 7">GH1-50</strain>
    </source>
</reference>
<keyword evidence="3" id="KW-0238">DNA-binding</keyword>
<dbReference type="PANTHER" id="PTHR30126">
    <property type="entry name" value="HTH-TYPE TRANSCRIPTIONAL REGULATOR"/>
    <property type="match status" value="1"/>
</dbReference>
<dbReference type="PANTHER" id="PTHR30126:SF40">
    <property type="entry name" value="HTH-TYPE TRANSCRIPTIONAL REGULATOR GLTR"/>
    <property type="match status" value="1"/>
</dbReference>
<dbReference type="PROSITE" id="PS50931">
    <property type="entry name" value="HTH_LYSR"/>
    <property type="match status" value="1"/>
</dbReference>
<dbReference type="Pfam" id="PF00126">
    <property type="entry name" value="HTH_1"/>
    <property type="match status" value="1"/>
</dbReference>
<dbReference type="SUPFAM" id="SSF46785">
    <property type="entry name" value="Winged helix' DNA-binding domain"/>
    <property type="match status" value="1"/>
</dbReference>
<feature type="domain" description="HTH lysR-type" evidence="5">
    <location>
        <begin position="1"/>
        <end position="57"/>
    </location>
</feature>
<dbReference type="InterPro" id="IPR036390">
    <property type="entry name" value="WH_DNA-bd_sf"/>
</dbReference>
<dbReference type="Pfam" id="PF03466">
    <property type="entry name" value="LysR_substrate"/>
    <property type="match status" value="1"/>
</dbReference>
<comment type="caution">
    <text evidence="6">The sequence shown here is derived from an EMBL/GenBank/DDBJ whole genome shotgun (WGS) entry which is preliminary data.</text>
</comment>
<dbReference type="InterPro" id="IPR000847">
    <property type="entry name" value="LysR_HTH_N"/>
</dbReference>
<evidence type="ECO:0000256" key="4">
    <source>
        <dbReference type="ARBA" id="ARBA00023163"/>
    </source>
</evidence>
<evidence type="ECO:0000313" key="7">
    <source>
        <dbReference type="Proteomes" id="UP000480350"/>
    </source>
</evidence>
<dbReference type="Proteomes" id="UP000480350">
    <property type="component" value="Unassembled WGS sequence"/>
</dbReference>
<keyword evidence="2" id="KW-0805">Transcription regulation</keyword>
<protein>
    <submittedName>
        <fullName evidence="6">LysR family transcriptional regulator</fullName>
    </submittedName>
</protein>
<proteinExistence type="inferred from homology"/>
<evidence type="ECO:0000256" key="2">
    <source>
        <dbReference type="ARBA" id="ARBA00023015"/>
    </source>
</evidence>
<dbReference type="SUPFAM" id="SSF53850">
    <property type="entry name" value="Periplasmic binding protein-like II"/>
    <property type="match status" value="1"/>
</dbReference>
<reference evidence="6 7" key="1">
    <citation type="submission" date="2019-12" db="EMBL/GenBank/DDBJ databases">
        <authorList>
            <person name="Lee S.D."/>
        </authorList>
    </citation>
    <scope>NUCLEOTIDE SEQUENCE [LARGE SCALE GENOMIC DNA]</scope>
    <source>
        <strain evidence="6 7">GH1-50</strain>
    </source>
</reference>
<dbReference type="EMBL" id="WUPT01000007">
    <property type="protein sequence ID" value="MXQ09844.1"/>
    <property type="molecule type" value="Genomic_DNA"/>
</dbReference>
<gene>
    <name evidence="6" type="ORF">GQ651_18515</name>
</gene>
<dbReference type="Gene3D" id="1.10.10.10">
    <property type="entry name" value="Winged helix-like DNA-binding domain superfamily/Winged helix DNA-binding domain"/>
    <property type="match status" value="1"/>
</dbReference>
<evidence type="ECO:0000313" key="6">
    <source>
        <dbReference type="EMBL" id="MXQ09844.1"/>
    </source>
</evidence>